<evidence type="ECO:0000313" key="2">
    <source>
        <dbReference type="EMBL" id="ANC91436.1"/>
    </source>
</evidence>
<organism evidence="2 3">
    <name type="scientific">Azospirillum humicireducens</name>
    <dbReference type="NCBI Taxonomy" id="1226968"/>
    <lineage>
        <taxon>Bacteria</taxon>
        <taxon>Pseudomonadati</taxon>
        <taxon>Pseudomonadota</taxon>
        <taxon>Alphaproteobacteria</taxon>
        <taxon>Rhodospirillales</taxon>
        <taxon>Azospirillaceae</taxon>
        <taxon>Azospirillum</taxon>
    </lineage>
</organism>
<evidence type="ECO:0000313" key="3">
    <source>
        <dbReference type="Proteomes" id="UP000077405"/>
    </source>
</evidence>
<accession>A0A160JF58</accession>
<protein>
    <submittedName>
        <fullName evidence="2">Uncharacterized protein</fullName>
    </submittedName>
</protein>
<reference evidence="2 3" key="1">
    <citation type="journal article" date="2013" name="Int. J. Syst. Evol. Microbiol.">
        <title>Azospirillum humicireducens sp. nov., a nitrogen-fixing bacterium isolated from a microbial fuel cell.</title>
        <authorList>
            <person name="Zhou S."/>
            <person name="Han L."/>
            <person name="Wang Y."/>
            <person name="Yang G."/>
            <person name="Zhuang L."/>
            <person name="Hu P."/>
        </authorList>
    </citation>
    <scope>NUCLEOTIDE SEQUENCE [LARGE SCALE GENOMIC DNA]</scope>
    <source>
        <strain evidence="2 3">SgZ-5</strain>
    </source>
</reference>
<dbReference type="AlphaFoldDB" id="A0A160JF58"/>
<feature type="region of interest" description="Disordered" evidence="1">
    <location>
        <begin position="35"/>
        <end position="64"/>
    </location>
</feature>
<dbReference type="Proteomes" id="UP000077405">
    <property type="component" value="Chromosome"/>
</dbReference>
<gene>
    <name evidence="2" type="ORF">A6A40_05685</name>
</gene>
<proteinExistence type="predicted"/>
<feature type="compositionally biased region" description="Basic and acidic residues" evidence="1">
    <location>
        <begin position="35"/>
        <end position="44"/>
    </location>
</feature>
<name>A0A160JF58_9PROT</name>
<dbReference type="EMBL" id="CP015285">
    <property type="protein sequence ID" value="ANC91436.1"/>
    <property type="molecule type" value="Genomic_DNA"/>
</dbReference>
<keyword evidence="3" id="KW-1185">Reference proteome</keyword>
<dbReference type="KEGG" id="ahu:A6A40_05685"/>
<evidence type="ECO:0000256" key="1">
    <source>
        <dbReference type="SAM" id="MobiDB-lite"/>
    </source>
</evidence>
<sequence>MRSCLWDAAPQPSAKDQGALSMGFLVAVTPDRSKQLHAGHERPHLAARVNASLNPPDMDQESGL</sequence>